<comment type="function">
    <text evidence="3">Required for maturation of 30S ribosomal subunits.</text>
</comment>
<dbReference type="Pfam" id="PF02576">
    <property type="entry name" value="RimP_N"/>
    <property type="match status" value="1"/>
</dbReference>
<dbReference type="CDD" id="cd01734">
    <property type="entry name" value="YlxS_C"/>
    <property type="match status" value="1"/>
</dbReference>
<dbReference type="Gene3D" id="3.30.300.70">
    <property type="entry name" value="RimP-like superfamily, N-terminal"/>
    <property type="match status" value="1"/>
</dbReference>
<evidence type="ECO:0000256" key="1">
    <source>
        <dbReference type="ARBA" id="ARBA00022490"/>
    </source>
</evidence>
<keyword evidence="1 3" id="KW-0963">Cytoplasm</keyword>
<protein>
    <recommendedName>
        <fullName evidence="3">Ribosome maturation factor RimP</fullName>
    </recommendedName>
</protein>
<proteinExistence type="inferred from homology"/>
<keyword evidence="7" id="KW-1185">Reference proteome</keyword>
<keyword evidence="2 3" id="KW-0690">Ribosome biogenesis</keyword>
<dbReference type="Pfam" id="PF17384">
    <property type="entry name" value="DUF150_C"/>
    <property type="match status" value="1"/>
</dbReference>
<feature type="domain" description="Ribosome maturation factor RimP N-terminal" evidence="4">
    <location>
        <begin position="13"/>
        <end position="85"/>
    </location>
</feature>
<dbReference type="PANTHER" id="PTHR33867">
    <property type="entry name" value="RIBOSOME MATURATION FACTOR RIMP"/>
    <property type="match status" value="1"/>
</dbReference>
<dbReference type="HOGENOM" id="CLU_070525_1_1_0"/>
<dbReference type="eggNOG" id="COG0779">
    <property type="taxonomic scope" value="Bacteria"/>
</dbReference>
<evidence type="ECO:0000313" key="6">
    <source>
        <dbReference type="EMBL" id="AER66654.1"/>
    </source>
</evidence>
<dbReference type="InterPro" id="IPR028998">
    <property type="entry name" value="RimP_C"/>
</dbReference>
<evidence type="ECO:0000259" key="4">
    <source>
        <dbReference type="Pfam" id="PF02576"/>
    </source>
</evidence>
<reference evidence="6 7" key="2">
    <citation type="journal article" date="2012" name="Stand. Genomic Sci.">
        <title>Genome sequence of the moderately thermophilic, amino-acid-degrading and sulfur-reducing bacterium Thermovirga lienii type strain (Cas60314(T)).</title>
        <authorList>
            <person name="Goker M."/>
            <person name="Saunders E."/>
            <person name="Lapidus A."/>
            <person name="Nolan M."/>
            <person name="Lucas S."/>
            <person name="Hammon N."/>
            <person name="Deshpande S."/>
            <person name="Cheng J.F."/>
            <person name="Han C."/>
            <person name="Tapia R."/>
            <person name="Goodwin L.A."/>
            <person name="Pitluck S."/>
            <person name="Liolios K."/>
            <person name="Mavromatis K."/>
            <person name="Pagani I."/>
            <person name="Ivanova N."/>
            <person name="Mikhailova N."/>
            <person name="Pati A."/>
            <person name="Chen A."/>
            <person name="Palaniappan K."/>
            <person name="Land M."/>
            <person name="Chang Y.J."/>
            <person name="Jeffries C.D."/>
            <person name="Brambilla E.M."/>
            <person name="Rohde M."/>
            <person name="Spring S."/>
            <person name="Detter J.C."/>
            <person name="Woyke T."/>
            <person name="Bristow J."/>
            <person name="Eisen J.A."/>
            <person name="Markowitz V."/>
            <person name="Hugenholtz P."/>
            <person name="Kyrpides N.C."/>
            <person name="Klenk H.P."/>
        </authorList>
    </citation>
    <scope>NUCLEOTIDE SEQUENCE [LARGE SCALE GENOMIC DNA]</scope>
    <source>
        <strain evidence="7">ATCC BAA-1197 / DSM 17291 / Cas60314</strain>
    </source>
</reference>
<dbReference type="Gene3D" id="2.30.30.180">
    <property type="entry name" value="Ribosome maturation factor RimP, C-terminal domain"/>
    <property type="match status" value="1"/>
</dbReference>
<dbReference type="InterPro" id="IPR035956">
    <property type="entry name" value="RimP_N_sf"/>
</dbReference>
<dbReference type="SUPFAM" id="SSF74942">
    <property type="entry name" value="YhbC-like, C-terminal domain"/>
    <property type="match status" value="1"/>
</dbReference>
<dbReference type="AlphaFoldDB" id="G7V9V4"/>
<dbReference type="GO" id="GO:0000028">
    <property type="term" value="P:ribosomal small subunit assembly"/>
    <property type="evidence" value="ECO:0007669"/>
    <property type="project" value="TreeGrafter"/>
</dbReference>
<dbReference type="STRING" id="580340.Tlie_0921"/>
<name>G7V9V4_THELD</name>
<dbReference type="GO" id="GO:0006412">
    <property type="term" value="P:translation"/>
    <property type="evidence" value="ECO:0007669"/>
    <property type="project" value="TreeGrafter"/>
</dbReference>
<evidence type="ECO:0000259" key="5">
    <source>
        <dbReference type="Pfam" id="PF17384"/>
    </source>
</evidence>
<dbReference type="InterPro" id="IPR003728">
    <property type="entry name" value="Ribosome_maturation_RimP"/>
</dbReference>
<gene>
    <name evidence="3" type="primary">rimP</name>
    <name evidence="6" type="ordered locus">Tlie_0921</name>
</gene>
<dbReference type="GO" id="GO:0005829">
    <property type="term" value="C:cytosol"/>
    <property type="evidence" value="ECO:0007669"/>
    <property type="project" value="TreeGrafter"/>
</dbReference>
<reference evidence="7" key="1">
    <citation type="submission" date="2011-10" db="EMBL/GenBank/DDBJ databases">
        <title>The complete genome of chromosome of Thermovirga lienii DSM 17291.</title>
        <authorList>
            <consortium name="US DOE Joint Genome Institute (JGI-PGF)"/>
            <person name="Lucas S."/>
            <person name="Copeland A."/>
            <person name="Lapidus A."/>
            <person name="Glavina del Rio T."/>
            <person name="Dalin E."/>
            <person name="Tice H."/>
            <person name="Bruce D."/>
            <person name="Goodwin L."/>
            <person name="Pitluck S."/>
            <person name="Peters L."/>
            <person name="Mikhailova N."/>
            <person name="Saunders E."/>
            <person name="Kyrpides N."/>
            <person name="Mavromatis K."/>
            <person name="Ivanova N."/>
            <person name="Last F.I."/>
            <person name="Brettin T."/>
            <person name="Detter J.C."/>
            <person name="Han C."/>
            <person name="Larimer F."/>
            <person name="Land M."/>
            <person name="Hauser L."/>
            <person name="Markowitz V."/>
            <person name="Cheng J.-F."/>
            <person name="Hugenholtz P."/>
            <person name="Woyke T."/>
            <person name="Wu D."/>
            <person name="Spring S."/>
            <person name="Schroeder M."/>
            <person name="Brambilla E.-M."/>
            <person name="Klenk H.-P."/>
            <person name="Eisen J.A."/>
        </authorList>
    </citation>
    <scope>NUCLEOTIDE SEQUENCE [LARGE SCALE GENOMIC DNA]</scope>
    <source>
        <strain evidence="7">ATCC BAA-1197 / DSM 17291 / Cas60314</strain>
    </source>
</reference>
<organism evidence="6 7">
    <name type="scientific">Thermovirga lienii (strain ATCC BAA-1197 / DSM 17291 / Cas60314)</name>
    <dbReference type="NCBI Taxonomy" id="580340"/>
    <lineage>
        <taxon>Bacteria</taxon>
        <taxon>Thermotogati</taxon>
        <taxon>Synergistota</taxon>
        <taxon>Synergistia</taxon>
        <taxon>Synergistales</taxon>
        <taxon>Thermovirgaceae</taxon>
        <taxon>Thermovirga</taxon>
    </lineage>
</organism>
<dbReference type="FunFam" id="3.30.300.70:FF:000001">
    <property type="entry name" value="Ribosome maturation factor RimP"/>
    <property type="match status" value="1"/>
</dbReference>
<feature type="domain" description="Ribosome maturation factor RimP C-terminal" evidence="5">
    <location>
        <begin position="88"/>
        <end position="153"/>
    </location>
</feature>
<dbReference type="EMBL" id="CP003096">
    <property type="protein sequence ID" value="AER66654.1"/>
    <property type="molecule type" value="Genomic_DNA"/>
</dbReference>
<dbReference type="PANTHER" id="PTHR33867:SF1">
    <property type="entry name" value="RIBOSOME MATURATION FACTOR RIMP"/>
    <property type="match status" value="1"/>
</dbReference>
<evidence type="ECO:0000313" key="7">
    <source>
        <dbReference type="Proteomes" id="UP000005868"/>
    </source>
</evidence>
<accession>G7V9V4</accession>
<comment type="similarity">
    <text evidence="3">Belongs to the RimP family.</text>
</comment>
<sequence>MDILKDTFTRERIKDIVESLGYEFVGVEFVVESGRTIMRVYIDSIGGILISDCEKVSKKIDALLNEHDEKIPQNFYLEVSSPGMERPLFEIKDYIRFKGKKVKVKLKTPLEGRKNFKAFIEDVEGDKVFFRTPEGEVFSVPVSSVFKCNIIPEELEQFGHKEKQTRDDRKRRKK</sequence>
<dbReference type="InterPro" id="IPR028989">
    <property type="entry name" value="RimP_N"/>
</dbReference>
<dbReference type="SUPFAM" id="SSF75420">
    <property type="entry name" value="YhbC-like, N-terminal domain"/>
    <property type="match status" value="1"/>
</dbReference>
<dbReference type="KEGG" id="tli:Tlie_0921"/>
<dbReference type="HAMAP" id="MF_01077">
    <property type="entry name" value="RimP"/>
    <property type="match status" value="1"/>
</dbReference>
<evidence type="ECO:0000256" key="3">
    <source>
        <dbReference type="HAMAP-Rule" id="MF_01077"/>
    </source>
</evidence>
<dbReference type="Proteomes" id="UP000005868">
    <property type="component" value="Chromosome"/>
</dbReference>
<dbReference type="InterPro" id="IPR036847">
    <property type="entry name" value="RimP_C_sf"/>
</dbReference>
<comment type="subcellular location">
    <subcellularLocation>
        <location evidence="3">Cytoplasm</location>
    </subcellularLocation>
</comment>
<evidence type="ECO:0000256" key="2">
    <source>
        <dbReference type="ARBA" id="ARBA00022517"/>
    </source>
</evidence>